<keyword evidence="2" id="KW-1185">Reference proteome</keyword>
<reference evidence="1 2" key="1">
    <citation type="submission" date="2019-11" db="EMBL/GenBank/DDBJ databases">
        <authorList>
            <person name="Lewis R."/>
            <person name="Clooney A.G."/>
            <person name="Stockdale S.R."/>
            <person name="Buttimer C."/>
            <person name="Draper L.A."/>
            <person name="Ross R.P."/>
            <person name="Hill C."/>
        </authorList>
    </citation>
    <scope>NUCLEOTIDE SEQUENCE [LARGE SCALE GENOMIC DNA]</scope>
</reference>
<gene>
    <name evidence="1" type="ORF">N1M2_156</name>
</gene>
<evidence type="ECO:0000313" key="2">
    <source>
        <dbReference type="Proteomes" id="UP000464669"/>
    </source>
</evidence>
<accession>A0A6B7ZF97</accession>
<dbReference type="EMBL" id="MN642089">
    <property type="protein sequence ID" value="QGH72019.1"/>
    <property type="molecule type" value="Genomic_DNA"/>
</dbReference>
<evidence type="ECO:0000313" key="1">
    <source>
        <dbReference type="EMBL" id="QGH72019.1"/>
    </source>
</evidence>
<dbReference type="Proteomes" id="UP000464669">
    <property type="component" value="Segment"/>
</dbReference>
<name>A0A6B7ZF97_9CAUD</name>
<protein>
    <submittedName>
        <fullName evidence="1">Uncharacterized protein</fullName>
    </submittedName>
</protein>
<sequence>MLLSLLERIKGWVKPTPKQPTIEFVSLTSISTTECMGWVKVYHNKLVIRVNGVTRIKRTKTNSQLTCHSFRRMFEMCIGTGETLHIARSKYKIVLSAKFKAGIGKNFI</sequence>
<organism evidence="1 2">
    <name type="scientific">Klebsiella phage N1M2</name>
    <dbReference type="NCBI Taxonomy" id="2664939"/>
    <lineage>
        <taxon>Viruses</taxon>
        <taxon>Duplodnaviria</taxon>
        <taxon>Heunggongvirae</taxon>
        <taxon>Uroviricota</taxon>
        <taxon>Caudoviricetes</taxon>
        <taxon>Chimalliviridae</taxon>
        <taxon>Nimduovirus</taxon>
        <taxon>Nimduovirus N1M2</taxon>
    </lineage>
</organism>
<proteinExistence type="predicted"/>